<dbReference type="Gene3D" id="3.40.525.10">
    <property type="entry name" value="CRAL-TRIO lipid binding domain"/>
    <property type="match status" value="1"/>
</dbReference>
<dbReference type="EMBL" id="ON759748">
    <property type="protein sequence ID" value="UXK97100.1"/>
    <property type="molecule type" value="mRNA"/>
</dbReference>
<dbReference type="InterPro" id="IPR001251">
    <property type="entry name" value="CRAL-TRIO_dom"/>
</dbReference>
<dbReference type="SMART" id="SM00516">
    <property type="entry name" value="SEC14"/>
    <property type="match status" value="1"/>
</dbReference>
<dbReference type="AlphaFoldDB" id="A0A977N5M1"/>
<accession>A0A977N5M1</accession>
<dbReference type="InterPro" id="IPR036598">
    <property type="entry name" value="GOLD_dom_sf"/>
</dbReference>
<protein>
    <submittedName>
        <fullName evidence="3">Retinal-binding protein</fullName>
    </submittedName>
</protein>
<evidence type="ECO:0000313" key="3">
    <source>
        <dbReference type="EMBL" id="UXK97100.1"/>
    </source>
</evidence>
<dbReference type="PROSITE" id="PS50191">
    <property type="entry name" value="CRAL_TRIO"/>
    <property type="match status" value="1"/>
</dbReference>
<dbReference type="SUPFAM" id="SSF101576">
    <property type="entry name" value="Supernatant protein factor (SPF), C-terminal domain"/>
    <property type="match status" value="1"/>
</dbReference>
<dbReference type="Pfam" id="PF13897">
    <property type="entry name" value="GOLD_2"/>
    <property type="match status" value="1"/>
</dbReference>
<sequence length="395" mass="45313">MDPQYTLVQHNGSCVRDEGEGHPALQKFKVQIQDLLTDRHDDHSLTKWLKARQFDVAKAEHMFRTSMAYREKMKIEDLVKNYTPPEVLQKYLTGGFCGYDKEGSPVRVERYGRLDMKGIMFSCKKLDLEKTKILQCEGTVRDWETQSQKLGRRVDGITVIFDMEGVSSRMMWRPGLQMYLYLVKVLEDNYPEMMKRMFVVNAPRIFPLLYKLCRPLISEEMKNKIHVLGGDFSGVLLEHIDADQLPVFLGGAMTGKDGDPYCSELIPAGGDVPESYYLQSLTNTDNMETTTIPRGDKIILKYEVDTPGSILRWEFKTEGFDISFGVFLLREGAKIPILPLERVNSHMVPEDGSCTCEEAGTYTLRFDNKYSLFRQKTLHYCIEQIPASMVVEDST</sequence>
<feature type="domain" description="GOLD" evidence="2">
    <location>
        <begin position="274"/>
        <end position="384"/>
    </location>
</feature>
<dbReference type="PROSITE" id="PS50866">
    <property type="entry name" value="GOLD"/>
    <property type="match status" value="1"/>
</dbReference>
<dbReference type="CDD" id="cd00170">
    <property type="entry name" value="SEC14"/>
    <property type="match status" value="1"/>
</dbReference>
<dbReference type="SMART" id="SM01100">
    <property type="entry name" value="CRAL_TRIO_N"/>
    <property type="match status" value="1"/>
</dbReference>
<dbReference type="InterPro" id="IPR051064">
    <property type="entry name" value="SEC14/CRAL-TRIO_domain"/>
</dbReference>
<dbReference type="InterPro" id="IPR009038">
    <property type="entry name" value="GOLD_dom"/>
</dbReference>
<feature type="domain" description="CRAL-TRIO" evidence="1">
    <location>
        <begin position="84"/>
        <end position="257"/>
    </location>
</feature>
<evidence type="ECO:0000259" key="1">
    <source>
        <dbReference type="PROSITE" id="PS50191"/>
    </source>
</evidence>
<dbReference type="PANTHER" id="PTHR23324:SF83">
    <property type="entry name" value="SEC14-LIKE PROTEIN 2"/>
    <property type="match status" value="1"/>
</dbReference>
<reference evidence="3" key="1">
    <citation type="submission" date="2022-06" db="EMBL/GenBank/DDBJ databases">
        <authorList>
            <person name="Gao X."/>
            <person name="Ke C."/>
        </authorList>
    </citation>
    <scope>NUCLEOTIDE SEQUENCE</scope>
</reference>
<dbReference type="InterPro" id="IPR036273">
    <property type="entry name" value="CRAL/TRIO_N_dom_sf"/>
</dbReference>
<dbReference type="Pfam" id="PF00650">
    <property type="entry name" value="CRAL_TRIO"/>
    <property type="match status" value="1"/>
</dbReference>
<dbReference type="GO" id="GO:0005737">
    <property type="term" value="C:cytoplasm"/>
    <property type="evidence" value="ECO:0007669"/>
    <property type="project" value="TreeGrafter"/>
</dbReference>
<dbReference type="SUPFAM" id="SSF46938">
    <property type="entry name" value="CRAL/TRIO N-terminal domain"/>
    <property type="match status" value="1"/>
</dbReference>
<dbReference type="PANTHER" id="PTHR23324">
    <property type="entry name" value="SEC14 RELATED PROTEIN"/>
    <property type="match status" value="1"/>
</dbReference>
<dbReference type="Gene3D" id="2.60.120.680">
    <property type="entry name" value="GOLD domain"/>
    <property type="match status" value="1"/>
</dbReference>
<dbReference type="InterPro" id="IPR011074">
    <property type="entry name" value="CRAL/TRIO_N_dom"/>
</dbReference>
<dbReference type="InterPro" id="IPR036865">
    <property type="entry name" value="CRAL-TRIO_dom_sf"/>
</dbReference>
<dbReference type="SUPFAM" id="SSF52087">
    <property type="entry name" value="CRAL/TRIO domain"/>
    <property type="match status" value="1"/>
</dbReference>
<name>A0A977N5M1_HALDH</name>
<dbReference type="PRINTS" id="PR00180">
    <property type="entry name" value="CRETINALDHBP"/>
</dbReference>
<proteinExistence type="evidence at transcript level"/>
<dbReference type="Pfam" id="PF03765">
    <property type="entry name" value="CRAL_TRIO_N"/>
    <property type="match status" value="1"/>
</dbReference>
<evidence type="ECO:0000259" key="2">
    <source>
        <dbReference type="PROSITE" id="PS50866"/>
    </source>
</evidence>
<organism evidence="3">
    <name type="scientific">Haliotis discus hannai</name>
    <name type="common">Japanese abalone</name>
    <dbReference type="NCBI Taxonomy" id="42344"/>
    <lineage>
        <taxon>Eukaryota</taxon>
        <taxon>Metazoa</taxon>
        <taxon>Spiralia</taxon>
        <taxon>Lophotrochozoa</taxon>
        <taxon>Mollusca</taxon>
        <taxon>Gastropoda</taxon>
        <taxon>Vetigastropoda</taxon>
        <taxon>Lepetellida</taxon>
        <taxon>Haliotoidea</taxon>
        <taxon>Haliotidae</taxon>
        <taxon>Haliotis</taxon>
    </lineage>
</organism>